<dbReference type="InterPro" id="IPR029058">
    <property type="entry name" value="AB_hydrolase_fold"/>
</dbReference>
<sequence>MDQYIFRHASPWTNTTHRAINTLTCPPSPAMKTPAHILTSPLLLLSAARAAVCGFSQQCTSLGDTLASEAANTTVRGTEFVQAGANVTAASTHPTCAAFGSVVDYSFCRVRLTTRTGEDSSVDIEAWLPLNWTGRFLAVGNGGLGGCIAHTDLNYGAQRGFAVVGTNNGHDGNTGEPFLGKPGVVEDFAYRALRTGVTVGKQATETLYGKKHDKAYYLGCSTGGRQGFMEAQNFPEDFDGIVAGAPAFDFTALQVFSGSQYGITGPPGSATFLTPAQWKLVVNDTLAQCDGLDGHVDTVIEDPNLCQYRPERLLCAPGQAPSDTCLTGPQAETVRRVSSPIYDKHGKLVYPRMQPGVDASGILWNGRPFVYAADWWKYFVYEDLSYDGNVTLDDIEAARNINNFNIDAFDGDLSGARDSGLKILHYHGLQDALISSDNSARYYDHVVRTMGLRTSDLDEFYRYFRISGMGHCRGGSGASAIGNNAATLAGEEAEKNVLTAIVKWVEEGEAPEAVLGTAFEADGETVKFQRRHCKYPGRNVYKGGDADLAESWECV</sequence>
<keyword evidence="5" id="KW-0732">Signal</keyword>
<dbReference type="GO" id="GO:0046872">
    <property type="term" value="F:metal ion binding"/>
    <property type="evidence" value="ECO:0007669"/>
    <property type="project" value="UniProtKB-KW"/>
</dbReference>
<evidence type="ECO:0000313" key="12">
    <source>
        <dbReference type="Proteomes" id="UP000813385"/>
    </source>
</evidence>
<protein>
    <recommendedName>
        <fullName evidence="10">Carboxylic ester hydrolase</fullName>
        <ecNumber evidence="10">3.1.1.-</ecNumber>
    </recommendedName>
</protein>
<organism evidence="11 12">
    <name type="scientific">Plectosphaerella cucumerina</name>
    <dbReference type="NCBI Taxonomy" id="40658"/>
    <lineage>
        <taxon>Eukaryota</taxon>
        <taxon>Fungi</taxon>
        <taxon>Dikarya</taxon>
        <taxon>Ascomycota</taxon>
        <taxon>Pezizomycotina</taxon>
        <taxon>Sordariomycetes</taxon>
        <taxon>Hypocreomycetidae</taxon>
        <taxon>Glomerellales</taxon>
        <taxon>Plectosphaerellaceae</taxon>
        <taxon>Plectosphaerella</taxon>
    </lineage>
</organism>
<dbReference type="InterPro" id="IPR011118">
    <property type="entry name" value="Tannase/feruloyl_esterase"/>
</dbReference>
<evidence type="ECO:0000256" key="1">
    <source>
        <dbReference type="ARBA" id="ARBA00006249"/>
    </source>
</evidence>
<keyword evidence="3" id="KW-0119">Carbohydrate metabolism</keyword>
<keyword evidence="3" id="KW-0624">Polysaccharide degradation</keyword>
<keyword evidence="6 10" id="KW-0378">Hydrolase</keyword>
<dbReference type="PANTHER" id="PTHR33938:SF15">
    <property type="entry name" value="FERULOYL ESTERASE B-RELATED"/>
    <property type="match status" value="1"/>
</dbReference>
<dbReference type="AlphaFoldDB" id="A0A8K0THF5"/>
<evidence type="ECO:0000256" key="9">
    <source>
        <dbReference type="ARBA" id="ARBA00034075"/>
    </source>
</evidence>
<dbReference type="Gene3D" id="3.40.50.1820">
    <property type="entry name" value="alpha/beta hydrolase"/>
    <property type="match status" value="1"/>
</dbReference>
<comment type="catalytic activity">
    <reaction evidence="9">
        <text>feruloyl-polysaccharide + H2O = ferulate + polysaccharide.</text>
        <dbReference type="EC" id="3.1.1.73"/>
    </reaction>
</comment>
<evidence type="ECO:0000256" key="3">
    <source>
        <dbReference type="ARBA" id="ARBA00022651"/>
    </source>
</evidence>
<proteinExistence type="inferred from homology"/>
<dbReference type="OrthoDB" id="3039123at2759"/>
<dbReference type="EC" id="3.1.1.-" evidence="10"/>
<dbReference type="Pfam" id="PF07519">
    <property type="entry name" value="Tannase"/>
    <property type="match status" value="2"/>
</dbReference>
<name>A0A8K0THF5_9PEZI</name>
<accession>A0A8K0THF5</accession>
<reference evidence="11" key="1">
    <citation type="journal article" date="2021" name="Nat. Commun.">
        <title>Genetic determinants of endophytism in the Arabidopsis root mycobiome.</title>
        <authorList>
            <person name="Mesny F."/>
            <person name="Miyauchi S."/>
            <person name="Thiergart T."/>
            <person name="Pickel B."/>
            <person name="Atanasova L."/>
            <person name="Karlsson M."/>
            <person name="Huettel B."/>
            <person name="Barry K.W."/>
            <person name="Haridas S."/>
            <person name="Chen C."/>
            <person name="Bauer D."/>
            <person name="Andreopoulos W."/>
            <person name="Pangilinan J."/>
            <person name="LaButti K."/>
            <person name="Riley R."/>
            <person name="Lipzen A."/>
            <person name="Clum A."/>
            <person name="Drula E."/>
            <person name="Henrissat B."/>
            <person name="Kohler A."/>
            <person name="Grigoriev I.V."/>
            <person name="Martin F.M."/>
            <person name="Hacquard S."/>
        </authorList>
    </citation>
    <scope>NUCLEOTIDE SEQUENCE</scope>
    <source>
        <strain evidence="11">MPI-CAGE-AT-0016</strain>
    </source>
</reference>
<evidence type="ECO:0000256" key="7">
    <source>
        <dbReference type="ARBA" id="ARBA00022837"/>
    </source>
</evidence>
<dbReference type="SUPFAM" id="SSF53474">
    <property type="entry name" value="alpha/beta-Hydrolases"/>
    <property type="match status" value="1"/>
</dbReference>
<evidence type="ECO:0000256" key="2">
    <source>
        <dbReference type="ARBA" id="ARBA00022487"/>
    </source>
</evidence>
<keyword evidence="4" id="KW-0479">Metal-binding</keyword>
<dbReference type="EMBL" id="JAGPXD010000002">
    <property type="protein sequence ID" value="KAH7367144.1"/>
    <property type="molecule type" value="Genomic_DNA"/>
</dbReference>
<dbReference type="GO" id="GO:0030600">
    <property type="term" value="F:feruloyl esterase activity"/>
    <property type="evidence" value="ECO:0007669"/>
    <property type="project" value="UniProtKB-EC"/>
</dbReference>
<keyword evidence="2" id="KW-0719">Serine esterase</keyword>
<evidence type="ECO:0000256" key="10">
    <source>
        <dbReference type="RuleBase" id="RU361238"/>
    </source>
</evidence>
<dbReference type="Proteomes" id="UP000813385">
    <property type="component" value="Unassembled WGS sequence"/>
</dbReference>
<keyword evidence="12" id="KW-1185">Reference proteome</keyword>
<evidence type="ECO:0000256" key="6">
    <source>
        <dbReference type="ARBA" id="ARBA00022801"/>
    </source>
</evidence>
<keyword evidence="3" id="KW-0858">Xylan degradation</keyword>
<evidence type="ECO:0000256" key="5">
    <source>
        <dbReference type="ARBA" id="ARBA00022729"/>
    </source>
</evidence>
<comment type="caution">
    <text evidence="11">The sequence shown here is derived from an EMBL/GenBank/DDBJ whole genome shotgun (WGS) entry which is preliminary data.</text>
</comment>
<gene>
    <name evidence="11" type="ORF">B0T11DRAFT_274754</name>
</gene>
<dbReference type="PANTHER" id="PTHR33938">
    <property type="entry name" value="FERULOYL ESTERASE B-RELATED"/>
    <property type="match status" value="1"/>
</dbReference>
<dbReference type="GO" id="GO:0045493">
    <property type="term" value="P:xylan catabolic process"/>
    <property type="evidence" value="ECO:0007669"/>
    <property type="project" value="UniProtKB-KW"/>
</dbReference>
<evidence type="ECO:0000256" key="4">
    <source>
        <dbReference type="ARBA" id="ARBA00022723"/>
    </source>
</evidence>
<evidence type="ECO:0000256" key="8">
    <source>
        <dbReference type="ARBA" id="ARBA00023157"/>
    </source>
</evidence>
<evidence type="ECO:0000313" key="11">
    <source>
        <dbReference type="EMBL" id="KAH7367144.1"/>
    </source>
</evidence>
<keyword evidence="7" id="KW-0106">Calcium</keyword>
<keyword evidence="8" id="KW-1015">Disulfide bond</keyword>
<comment type="similarity">
    <text evidence="1 10">Belongs to the tannase family.</text>
</comment>